<evidence type="ECO:0000313" key="2">
    <source>
        <dbReference type="Proteomes" id="UP001254488"/>
    </source>
</evidence>
<protein>
    <submittedName>
        <fullName evidence="1">Uncharacterized protein</fullName>
    </submittedName>
</protein>
<reference evidence="1 2" key="1">
    <citation type="submission" date="2023-09" db="EMBL/GenBank/DDBJ databases">
        <authorList>
            <person name="Rey-Velasco X."/>
        </authorList>
    </citation>
    <scope>NUCLEOTIDE SEQUENCE [LARGE SCALE GENOMIC DNA]</scope>
    <source>
        <strain evidence="1 2">W242</strain>
    </source>
</reference>
<name>A0ABU2YAK7_9FLAO</name>
<dbReference type="Proteomes" id="UP001254488">
    <property type="component" value="Unassembled WGS sequence"/>
</dbReference>
<sequence length="216" mass="24724">MQVKKYLVLGVLFILPLSMYMFFASGKDNFGRLPLLTENVNDVSNFLDITGKPVTLQDKITVLGFFGKNPIDQKASAFNLAHKIYKKNREFQDFQFLFLVENGTQNQVIKLKEQIGEIADPEQWIFAFGTSENIDEVFNSLKTNYSLNSSFATSQVFIIDKELNLRGRKQDEDVGVLFGFDASDYSEINNKMGDDVKIILAEYRLALKKYKADREI</sequence>
<dbReference type="EMBL" id="JAVRHZ010000002">
    <property type="protein sequence ID" value="MDT0555219.1"/>
    <property type="molecule type" value="Genomic_DNA"/>
</dbReference>
<proteinExistence type="predicted"/>
<dbReference type="RefSeq" id="WP_311332178.1">
    <property type="nucleotide sequence ID" value="NZ_JAVRHZ010000002.1"/>
</dbReference>
<dbReference type="Gene3D" id="3.40.30.10">
    <property type="entry name" value="Glutaredoxin"/>
    <property type="match status" value="1"/>
</dbReference>
<gene>
    <name evidence="1" type="ORF">RM538_04330</name>
</gene>
<comment type="caution">
    <text evidence="1">The sequence shown here is derived from an EMBL/GenBank/DDBJ whole genome shotgun (WGS) entry which is preliminary data.</text>
</comment>
<organism evidence="1 2">
    <name type="scientific">Patiriisocius hiemis</name>
    <dbReference type="NCBI Taxonomy" id="3075604"/>
    <lineage>
        <taxon>Bacteria</taxon>
        <taxon>Pseudomonadati</taxon>
        <taxon>Bacteroidota</taxon>
        <taxon>Flavobacteriia</taxon>
        <taxon>Flavobacteriales</taxon>
        <taxon>Flavobacteriaceae</taxon>
        <taxon>Patiriisocius</taxon>
    </lineage>
</organism>
<accession>A0ABU2YAK7</accession>
<keyword evidence="2" id="KW-1185">Reference proteome</keyword>
<evidence type="ECO:0000313" key="1">
    <source>
        <dbReference type="EMBL" id="MDT0555219.1"/>
    </source>
</evidence>